<feature type="transmembrane region" description="Helical" evidence="1">
    <location>
        <begin position="102"/>
        <end position="119"/>
    </location>
</feature>
<proteinExistence type="predicted"/>
<dbReference type="Proteomes" id="UP000182977">
    <property type="component" value="Chromosome I"/>
</dbReference>
<reference evidence="3" key="1">
    <citation type="submission" date="2016-10" db="EMBL/GenBank/DDBJ databases">
        <authorList>
            <person name="Varghese N."/>
            <person name="Submissions S."/>
        </authorList>
    </citation>
    <scope>NUCLEOTIDE SEQUENCE [LARGE SCALE GENOMIC DNA]</scope>
    <source>
        <strain evidence="3">DSM 45079</strain>
    </source>
</reference>
<keyword evidence="3" id="KW-1185">Reference proteome</keyword>
<feature type="transmembrane region" description="Helical" evidence="1">
    <location>
        <begin position="257"/>
        <end position="278"/>
    </location>
</feature>
<dbReference type="STRING" id="419479.SAMN04488563_5951"/>
<feature type="transmembrane region" description="Helical" evidence="1">
    <location>
        <begin position="449"/>
        <end position="472"/>
    </location>
</feature>
<evidence type="ECO:0000313" key="2">
    <source>
        <dbReference type="EMBL" id="SDU79217.1"/>
    </source>
</evidence>
<keyword evidence="1" id="KW-1133">Transmembrane helix</keyword>
<feature type="transmembrane region" description="Helical" evidence="1">
    <location>
        <begin position="179"/>
        <end position="201"/>
    </location>
</feature>
<accession>A0A1H2LDX5</accession>
<organism evidence="2 3">
    <name type="scientific">Jiangella alkaliphila</name>
    <dbReference type="NCBI Taxonomy" id="419479"/>
    <lineage>
        <taxon>Bacteria</taxon>
        <taxon>Bacillati</taxon>
        <taxon>Actinomycetota</taxon>
        <taxon>Actinomycetes</taxon>
        <taxon>Jiangellales</taxon>
        <taxon>Jiangellaceae</taxon>
        <taxon>Jiangella</taxon>
    </lineage>
</organism>
<feature type="transmembrane region" description="Helical" evidence="1">
    <location>
        <begin position="316"/>
        <end position="334"/>
    </location>
</feature>
<feature type="transmembrane region" description="Helical" evidence="1">
    <location>
        <begin position="479"/>
        <end position="499"/>
    </location>
</feature>
<dbReference type="RefSeq" id="WP_083421425.1">
    <property type="nucleotide sequence ID" value="NZ_LT629791.1"/>
</dbReference>
<name>A0A1H2LDX5_9ACTN</name>
<feature type="transmembrane region" description="Helical" evidence="1">
    <location>
        <begin position="213"/>
        <end position="237"/>
    </location>
</feature>
<dbReference type="EMBL" id="LT629791">
    <property type="protein sequence ID" value="SDU79217.1"/>
    <property type="molecule type" value="Genomic_DNA"/>
</dbReference>
<feature type="transmembrane region" description="Helical" evidence="1">
    <location>
        <begin position="145"/>
        <end position="167"/>
    </location>
</feature>
<dbReference type="AlphaFoldDB" id="A0A1H2LDX5"/>
<gene>
    <name evidence="2" type="ORF">SAMN04488563_5951</name>
</gene>
<keyword evidence="1" id="KW-0472">Membrane</keyword>
<feature type="transmembrane region" description="Helical" evidence="1">
    <location>
        <begin position="413"/>
        <end position="437"/>
    </location>
</feature>
<keyword evidence="1" id="KW-0812">Transmembrane</keyword>
<feature type="transmembrane region" description="Helical" evidence="1">
    <location>
        <begin position="354"/>
        <end position="384"/>
    </location>
</feature>
<feature type="transmembrane region" description="Helical" evidence="1">
    <location>
        <begin position="523"/>
        <end position="543"/>
    </location>
</feature>
<feature type="transmembrane region" description="Helical" evidence="1">
    <location>
        <begin position="39"/>
        <end position="57"/>
    </location>
</feature>
<evidence type="ECO:0000256" key="1">
    <source>
        <dbReference type="SAM" id="Phobius"/>
    </source>
</evidence>
<protein>
    <submittedName>
        <fullName evidence="2">ABC-2 type transport system permease protein</fullName>
    </submittedName>
</protein>
<sequence>MSTATTLPTQARSSSRSRSTLAGTWTLTRFMLRRDRVRLPVWIAALTLFGVGTVGSFEQTYPTAADRATAADLSSLPAVTAMVGRIYSRDDYTYGVMTGHQMYVFMAILLGLMSILLFVRHTRAEEETGRAELVRSNVLGRHAQLTAAFIVVGGANAVTGLLIAAGLSGSGADGVSGEGSLLFGVGLVAAGLVFTAVAAVTSQITEYARGASGMALAVLGVTYAIRAVGDVAASGLSWVSPLFWGQATRSFAADQRWWPLLLMVALTVLLATVAYTLSVHRDVGAGLRPARLGSPTASPALSGPLGLAFRLQRASLIAWSIGLLVLAVTYGSLVDSIQDMFDQISSLDDMIRDIAGATLIESWLVTVLSLTGMLASIQAVLAVLRLRSEETAGRAEPLLATAVSRHRWAASHLTMAFGGSTAIMVLVGLGFGVSTAIATDDTAWLGDMLAAGLVQLPAIWVAAGLAMAVVGLAPRLSPLAWLVPAHGIAVVYMGQILQFPDWTRDLSPFGHVPELPAGDFEPVPVLVLLAVAAAFTWAGLAGLRRRDIPVN</sequence>
<evidence type="ECO:0000313" key="3">
    <source>
        <dbReference type="Proteomes" id="UP000182977"/>
    </source>
</evidence>